<evidence type="ECO:0000313" key="2">
    <source>
        <dbReference type="EMBL" id="MCL1044130.1"/>
    </source>
</evidence>
<keyword evidence="1" id="KW-0812">Transmembrane</keyword>
<dbReference type="InterPro" id="IPR007554">
    <property type="entry name" value="Glycerophosphate_synth"/>
</dbReference>
<evidence type="ECO:0000256" key="1">
    <source>
        <dbReference type="SAM" id="Phobius"/>
    </source>
</evidence>
<keyword evidence="1" id="KW-0472">Membrane</keyword>
<comment type="caution">
    <text evidence="2">The sequence shown here is derived from an EMBL/GenBank/DDBJ whole genome shotgun (WGS) entry which is preliminary data.</text>
</comment>
<name>A0ABT0KJW8_9GAMM</name>
<reference evidence="2 3" key="1">
    <citation type="submission" date="2022-01" db="EMBL/GenBank/DDBJ databases">
        <title>Whole genome-based taxonomy of the Shewanellaceae.</title>
        <authorList>
            <person name="Martin-Rodriguez A.J."/>
        </authorList>
    </citation>
    <scope>NUCLEOTIDE SEQUENCE [LARGE SCALE GENOMIC DNA]</scope>
    <source>
        <strain evidence="2 3">DSM 24955</strain>
    </source>
</reference>
<dbReference type="InterPro" id="IPR043148">
    <property type="entry name" value="TagF_C"/>
</dbReference>
<dbReference type="Pfam" id="PF04464">
    <property type="entry name" value="Glyphos_transf"/>
    <property type="match status" value="1"/>
</dbReference>
<protein>
    <submittedName>
        <fullName evidence="2">CDP-glycerol glycerophosphotransferase family protein</fullName>
    </submittedName>
</protein>
<dbReference type="Proteomes" id="UP001202134">
    <property type="component" value="Unassembled WGS sequence"/>
</dbReference>
<organism evidence="2 3">
    <name type="scientific">Shewanella electrodiphila</name>
    <dbReference type="NCBI Taxonomy" id="934143"/>
    <lineage>
        <taxon>Bacteria</taxon>
        <taxon>Pseudomonadati</taxon>
        <taxon>Pseudomonadota</taxon>
        <taxon>Gammaproteobacteria</taxon>
        <taxon>Alteromonadales</taxon>
        <taxon>Shewanellaceae</taxon>
        <taxon>Shewanella</taxon>
    </lineage>
</organism>
<dbReference type="EMBL" id="JAKIKU010000001">
    <property type="protein sequence ID" value="MCL1044130.1"/>
    <property type="molecule type" value="Genomic_DNA"/>
</dbReference>
<accession>A0ABT0KJW8</accession>
<dbReference type="RefSeq" id="WP_248954589.1">
    <property type="nucleotide sequence ID" value="NZ_JAKIKU010000001.1"/>
</dbReference>
<keyword evidence="3" id="KW-1185">Reference proteome</keyword>
<dbReference type="Gene3D" id="3.40.50.12580">
    <property type="match status" value="1"/>
</dbReference>
<feature type="transmembrane region" description="Helical" evidence="1">
    <location>
        <begin position="12"/>
        <end position="43"/>
    </location>
</feature>
<sequence length="462" mass="53080">MITICLNFLISSYIALFVVALTNNFIASIIVFLCIFILITVFLKFNKNKLRNLIKDFINFRKKPKAKLKIKNSTVNGLVNAKGVADNLSNLPDGTVHLDFCFYFDAPKGSEYQLLMWLPYFSEVSDKYVVITRSKDTYNILWSKQLPVIYLPTIKDLGYIKKLDVQHIFYVNNGMKNTHMIRYKEYTHVQLLHGESDKSSSFNPISVMYDKLFVAGSIAIQRYKENNVRIFDEAFCIVGRPQVDDVVIQEIDSTSNSKKTVFYATTWSGFHADSNYTSLDAASNVIKFLINTGHNVIFRAHPYSYSNKHDAALINDIYKIIEESNKEFGMNSCISNDPRFDFVHPEMSDCINNSDIMISDVSSVIADWIASAKPFSVISQESDLDVFYKENLLARQAFILNFEDLIKDGFEVFVQEFLNKADSKDLYHDMVELRRKALGVSINESPKKFFIEKLRSELNIKN</sequence>
<evidence type="ECO:0000313" key="3">
    <source>
        <dbReference type="Proteomes" id="UP001202134"/>
    </source>
</evidence>
<gene>
    <name evidence="2" type="ORF">L2737_02130</name>
</gene>
<proteinExistence type="predicted"/>
<keyword evidence="1" id="KW-1133">Transmembrane helix</keyword>